<dbReference type="EMBL" id="CABITT030000003">
    <property type="protein sequence ID" value="VVA97637.1"/>
    <property type="molecule type" value="Genomic_DNA"/>
</dbReference>
<dbReference type="OrthoDB" id="1746032at2759"/>
<dbReference type="Proteomes" id="UP000489600">
    <property type="component" value="Unassembled WGS sequence"/>
</dbReference>
<name>A0A565B7I4_9BRAS</name>
<dbReference type="PANTHER" id="PTHR10629:SF42">
    <property type="entry name" value="DNA (CYTOSINE-5)-METHYLTRANSFERASE CMT1-RELATED"/>
    <property type="match status" value="1"/>
</dbReference>
<organism evidence="2 3">
    <name type="scientific">Arabis nemorensis</name>
    <dbReference type="NCBI Taxonomy" id="586526"/>
    <lineage>
        <taxon>Eukaryota</taxon>
        <taxon>Viridiplantae</taxon>
        <taxon>Streptophyta</taxon>
        <taxon>Embryophyta</taxon>
        <taxon>Tracheophyta</taxon>
        <taxon>Spermatophyta</taxon>
        <taxon>Magnoliopsida</taxon>
        <taxon>eudicotyledons</taxon>
        <taxon>Gunneridae</taxon>
        <taxon>Pentapetalae</taxon>
        <taxon>rosids</taxon>
        <taxon>malvids</taxon>
        <taxon>Brassicales</taxon>
        <taxon>Brassicaceae</taxon>
        <taxon>Arabideae</taxon>
        <taxon>Arabis</taxon>
    </lineage>
</organism>
<dbReference type="InterPro" id="IPR050390">
    <property type="entry name" value="C5-Methyltransferase"/>
</dbReference>
<evidence type="ECO:0000256" key="1">
    <source>
        <dbReference type="SAM" id="MobiDB-lite"/>
    </source>
</evidence>
<evidence type="ECO:0000313" key="3">
    <source>
        <dbReference type="Proteomes" id="UP000489600"/>
    </source>
</evidence>
<sequence length="128" mass="14594">MAVDINKSACSSLELNHPETEVRNETAEDFLILLKEWRRLCQKFGLISTTEPLESDSDSEDDDNDVVEEESNGSEMPPDEFEVGELLSICYENPKNKEFASALHFKKQSVLRVEEENGRNKTRRSKGV</sequence>
<gene>
    <name evidence="2" type="ORF">ANE_LOCUS8082</name>
</gene>
<dbReference type="InterPro" id="IPR029063">
    <property type="entry name" value="SAM-dependent_MTases_sf"/>
</dbReference>
<feature type="compositionally biased region" description="Acidic residues" evidence="1">
    <location>
        <begin position="53"/>
        <end position="79"/>
    </location>
</feature>
<protein>
    <submittedName>
        <fullName evidence="2">Uncharacterized protein</fullName>
    </submittedName>
</protein>
<proteinExistence type="predicted"/>
<dbReference type="PANTHER" id="PTHR10629">
    <property type="entry name" value="CYTOSINE-SPECIFIC METHYLTRANSFERASE"/>
    <property type="match status" value="1"/>
</dbReference>
<feature type="region of interest" description="Disordered" evidence="1">
    <location>
        <begin position="50"/>
        <end position="79"/>
    </location>
</feature>
<dbReference type="GO" id="GO:0003677">
    <property type="term" value="F:DNA binding"/>
    <property type="evidence" value="ECO:0007669"/>
    <property type="project" value="TreeGrafter"/>
</dbReference>
<reference evidence="2" key="1">
    <citation type="submission" date="2019-07" db="EMBL/GenBank/DDBJ databases">
        <authorList>
            <person name="Dittberner H."/>
        </authorList>
    </citation>
    <scope>NUCLEOTIDE SEQUENCE [LARGE SCALE GENOMIC DNA]</scope>
</reference>
<dbReference type="GO" id="GO:0044027">
    <property type="term" value="P:negative regulation of gene expression via chromosomal CpG island methylation"/>
    <property type="evidence" value="ECO:0007669"/>
    <property type="project" value="TreeGrafter"/>
</dbReference>
<dbReference type="GO" id="GO:0005634">
    <property type="term" value="C:nucleus"/>
    <property type="evidence" value="ECO:0007669"/>
    <property type="project" value="TreeGrafter"/>
</dbReference>
<keyword evidence="3" id="KW-1185">Reference proteome</keyword>
<dbReference type="Gene3D" id="3.40.50.150">
    <property type="entry name" value="Vaccinia Virus protein VP39"/>
    <property type="match status" value="1"/>
</dbReference>
<accession>A0A565B7I4</accession>
<dbReference type="GO" id="GO:0003886">
    <property type="term" value="F:DNA (cytosine-5-)-methyltransferase activity"/>
    <property type="evidence" value="ECO:0007669"/>
    <property type="project" value="TreeGrafter"/>
</dbReference>
<evidence type="ECO:0000313" key="2">
    <source>
        <dbReference type="EMBL" id="VVA97637.1"/>
    </source>
</evidence>
<comment type="caution">
    <text evidence="2">The sequence shown here is derived from an EMBL/GenBank/DDBJ whole genome shotgun (WGS) entry which is preliminary data.</text>
</comment>
<dbReference type="AlphaFoldDB" id="A0A565B7I4"/>